<sequence>MPTFQRFVMSFEAQKEGFMAGCRPFIELDGCHLKGPYKEILYTTVALDANSELFPLAACICEQETLSSYVQGIFMLVKFSGQKLKDLFWKASKSCEVHLFKSAMDEIELLNVDARKCLDKIDQIHWSMHCFDTSIKCNHVTNNMIESFNSMLGEHRAITYFCLLEYIRRMVMKRFQERKEACNRWTFDLPPIVKAKLVKTSEESRMLTMLKDGNGEYELLGETRAYLAKLRLGTCDLCVWPEITITVVLPPPLKTQPGRPKVRRREPDERPSQTRGTSVVCTNCGVLGHKY</sequence>
<keyword evidence="3" id="KW-1185">Reference proteome</keyword>
<accession>A0AAE0DXA1</accession>
<name>A0AAE0DXA1_9ROSI</name>
<dbReference type="EMBL" id="JANJYJ010000008">
    <property type="protein sequence ID" value="KAK3193009.1"/>
    <property type="molecule type" value="Genomic_DNA"/>
</dbReference>
<gene>
    <name evidence="2" type="ORF">Dsin_024319</name>
</gene>
<comment type="caution">
    <text evidence="2">The sequence shown here is derived from an EMBL/GenBank/DDBJ whole genome shotgun (WGS) entry which is preliminary data.</text>
</comment>
<protein>
    <recommendedName>
        <fullName evidence="4">MULE transposase domain-containing protein</fullName>
    </recommendedName>
</protein>
<evidence type="ECO:0000256" key="1">
    <source>
        <dbReference type="SAM" id="MobiDB-lite"/>
    </source>
</evidence>
<organism evidence="2 3">
    <name type="scientific">Dipteronia sinensis</name>
    <dbReference type="NCBI Taxonomy" id="43782"/>
    <lineage>
        <taxon>Eukaryota</taxon>
        <taxon>Viridiplantae</taxon>
        <taxon>Streptophyta</taxon>
        <taxon>Embryophyta</taxon>
        <taxon>Tracheophyta</taxon>
        <taxon>Spermatophyta</taxon>
        <taxon>Magnoliopsida</taxon>
        <taxon>eudicotyledons</taxon>
        <taxon>Gunneridae</taxon>
        <taxon>Pentapetalae</taxon>
        <taxon>rosids</taxon>
        <taxon>malvids</taxon>
        <taxon>Sapindales</taxon>
        <taxon>Sapindaceae</taxon>
        <taxon>Hippocastanoideae</taxon>
        <taxon>Acereae</taxon>
        <taxon>Dipteronia</taxon>
    </lineage>
</organism>
<dbReference type="AlphaFoldDB" id="A0AAE0DXA1"/>
<evidence type="ECO:0000313" key="3">
    <source>
        <dbReference type="Proteomes" id="UP001281410"/>
    </source>
</evidence>
<proteinExistence type="predicted"/>
<feature type="region of interest" description="Disordered" evidence="1">
    <location>
        <begin position="254"/>
        <end position="277"/>
    </location>
</feature>
<dbReference type="PANTHER" id="PTHR31973">
    <property type="entry name" value="POLYPROTEIN, PUTATIVE-RELATED"/>
    <property type="match status" value="1"/>
</dbReference>
<reference evidence="2" key="1">
    <citation type="journal article" date="2023" name="Plant J.">
        <title>Genome sequences and population genomics provide insights into the demographic history, inbreeding, and mutation load of two 'living fossil' tree species of Dipteronia.</title>
        <authorList>
            <person name="Feng Y."/>
            <person name="Comes H.P."/>
            <person name="Chen J."/>
            <person name="Zhu S."/>
            <person name="Lu R."/>
            <person name="Zhang X."/>
            <person name="Li P."/>
            <person name="Qiu J."/>
            <person name="Olsen K.M."/>
            <person name="Qiu Y."/>
        </authorList>
    </citation>
    <scope>NUCLEOTIDE SEQUENCE</scope>
    <source>
        <strain evidence="2">NBL</strain>
    </source>
</reference>
<dbReference type="PANTHER" id="PTHR31973:SF187">
    <property type="entry name" value="MUTATOR TRANSPOSASE MUDRA PROTEIN"/>
    <property type="match status" value="1"/>
</dbReference>
<evidence type="ECO:0008006" key="4">
    <source>
        <dbReference type="Google" id="ProtNLM"/>
    </source>
</evidence>
<dbReference type="Proteomes" id="UP001281410">
    <property type="component" value="Unassembled WGS sequence"/>
</dbReference>
<evidence type="ECO:0000313" key="2">
    <source>
        <dbReference type="EMBL" id="KAK3193009.1"/>
    </source>
</evidence>